<dbReference type="Pfam" id="PF17871">
    <property type="entry name" value="AAA_lid_9"/>
    <property type="match status" value="1"/>
</dbReference>
<evidence type="ECO:0000256" key="5">
    <source>
        <dbReference type="ARBA" id="ARBA00023186"/>
    </source>
</evidence>
<dbReference type="NCBIfam" id="TIGR03345">
    <property type="entry name" value="VI_ClpV1"/>
    <property type="match status" value="1"/>
</dbReference>
<keyword evidence="4" id="KW-0067">ATP-binding</keyword>
<keyword evidence="5" id="KW-0143">Chaperone</keyword>
<evidence type="ECO:0000256" key="2">
    <source>
        <dbReference type="ARBA" id="ARBA00022737"/>
    </source>
</evidence>
<dbReference type="InterPro" id="IPR041546">
    <property type="entry name" value="ClpA/ClpB_AAA_lid"/>
</dbReference>
<dbReference type="GO" id="GO:0034605">
    <property type="term" value="P:cellular response to heat"/>
    <property type="evidence" value="ECO:0007669"/>
    <property type="project" value="TreeGrafter"/>
</dbReference>
<dbReference type="Pfam" id="PF10431">
    <property type="entry name" value="ClpB_D2-small"/>
    <property type="match status" value="1"/>
</dbReference>
<dbReference type="SMART" id="SM00382">
    <property type="entry name" value="AAA"/>
    <property type="match status" value="2"/>
</dbReference>
<dbReference type="AlphaFoldDB" id="A0A7W6RZS8"/>
<dbReference type="RefSeq" id="WP_184434860.1">
    <property type="nucleotide sequence ID" value="NZ_JACIGI010000014.1"/>
</dbReference>
<organism evidence="8 9">
    <name type="scientific">Roseospira goensis</name>
    <dbReference type="NCBI Taxonomy" id="391922"/>
    <lineage>
        <taxon>Bacteria</taxon>
        <taxon>Pseudomonadati</taxon>
        <taxon>Pseudomonadota</taxon>
        <taxon>Alphaproteobacteria</taxon>
        <taxon>Rhodospirillales</taxon>
        <taxon>Rhodospirillaceae</taxon>
        <taxon>Roseospira</taxon>
    </lineage>
</organism>
<keyword evidence="9" id="KW-1185">Reference proteome</keyword>
<dbReference type="Proteomes" id="UP000555728">
    <property type="component" value="Unassembled WGS sequence"/>
</dbReference>
<dbReference type="InterPro" id="IPR004176">
    <property type="entry name" value="Clp_R_N"/>
</dbReference>
<protein>
    <submittedName>
        <fullName evidence="8">Type VI secretion system protein VasG</fullName>
    </submittedName>
</protein>
<evidence type="ECO:0000256" key="6">
    <source>
        <dbReference type="PROSITE-ProRule" id="PRU01251"/>
    </source>
</evidence>
<dbReference type="EMBL" id="JACIGI010000014">
    <property type="protein sequence ID" value="MBB4286249.1"/>
    <property type="molecule type" value="Genomic_DNA"/>
</dbReference>
<evidence type="ECO:0000313" key="8">
    <source>
        <dbReference type="EMBL" id="MBB4286249.1"/>
    </source>
</evidence>
<dbReference type="SUPFAM" id="SSF81923">
    <property type="entry name" value="Double Clp-N motif"/>
    <property type="match status" value="1"/>
</dbReference>
<dbReference type="PANTHER" id="PTHR11638:SF184">
    <property type="entry name" value="ATPASE WITH CHAPERONE ACTIVITY"/>
    <property type="match status" value="1"/>
</dbReference>
<reference evidence="8 9" key="1">
    <citation type="submission" date="2020-08" db="EMBL/GenBank/DDBJ databases">
        <title>Genome sequencing of Purple Non-Sulfur Bacteria from various extreme environments.</title>
        <authorList>
            <person name="Mayer M."/>
        </authorList>
    </citation>
    <scope>NUCLEOTIDE SEQUENCE [LARGE SCALE GENOMIC DNA]</scope>
    <source>
        <strain evidence="8 9">JA135</strain>
    </source>
</reference>
<dbReference type="InterPro" id="IPR036628">
    <property type="entry name" value="Clp_N_dom_sf"/>
</dbReference>
<keyword evidence="3" id="KW-0547">Nucleotide-binding</keyword>
<evidence type="ECO:0000256" key="1">
    <source>
        <dbReference type="ARBA" id="ARBA00008675"/>
    </source>
</evidence>
<evidence type="ECO:0000256" key="3">
    <source>
        <dbReference type="ARBA" id="ARBA00022741"/>
    </source>
</evidence>
<accession>A0A7W6RZS8</accession>
<dbReference type="PROSITE" id="PS00870">
    <property type="entry name" value="CLPAB_1"/>
    <property type="match status" value="1"/>
</dbReference>
<dbReference type="Pfam" id="PF02861">
    <property type="entry name" value="Clp_N"/>
    <property type="match status" value="1"/>
</dbReference>
<proteinExistence type="inferred from homology"/>
<dbReference type="PRINTS" id="PR00300">
    <property type="entry name" value="CLPPROTEASEA"/>
</dbReference>
<dbReference type="Gene3D" id="1.10.8.60">
    <property type="match status" value="1"/>
</dbReference>
<dbReference type="GO" id="GO:0005737">
    <property type="term" value="C:cytoplasm"/>
    <property type="evidence" value="ECO:0007669"/>
    <property type="project" value="TreeGrafter"/>
</dbReference>
<evidence type="ECO:0000256" key="4">
    <source>
        <dbReference type="ARBA" id="ARBA00022840"/>
    </source>
</evidence>
<dbReference type="PANTHER" id="PTHR11638">
    <property type="entry name" value="ATP-DEPENDENT CLP PROTEASE"/>
    <property type="match status" value="1"/>
</dbReference>
<dbReference type="SMART" id="SM01086">
    <property type="entry name" value="ClpB_D2-small"/>
    <property type="match status" value="1"/>
</dbReference>
<comment type="caution">
    <text evidence="8">The sequence shown here is derived from an EMBL/GenBank/DDBJ whole genome shotgun (WGS) entry which is preliminary data.</text>
</comment>
<dbReference type="Gene3D" id="1.10.1780.10">
    <property type="entry name" value="Clp, N-terminal domain"/>
    <property type="match status" value="1"/>
</dbReference>
<dbReference type="InterPro" id="IPR017729">
    <property type="entry name" value="ATPase_T6SS_ClpV1"/>
</dbReference>
<sequence>MAGVDLNSLLGKLGPHARRALEEGVATAVSRSHFNVEIEHWVQRLVEDPSGDVAAILRAQEIDAGAVAAALTRAIDGFKTGNARTPGLSPQVIEAAREAWTLASLRYGETRVRTGHVLLAVLERETLAATVLQSAPPLAAISVEALGNTLPDITADSTEAQGTAAGGGAAVAGGAASGPAKGGALDQFTIDLTQRARDGAIDPVLGRDQEIRQIIDILTRRRQNNPILTGEAGVGKTAVVEGFALRLAAGDVPPSLKACAVRTLDLGLLQAGAGVRGEFENRLKDVIEEVRASPQPIILFIDEAHTLIGAGGQAGQGDAANLLKPALARGELRTIAATTWAEYKKYFERDAALARRFQVIKVEEPDEAAAVRMMRGLVDTLEQHHGVRILDEAVVESVRLSHRYISGRQLPDKSVSLLDTACARVSLSQHATPPQVEDLRRQIDALDTAIAIADREGQIAPARLEDAEAMRAERADGAARLEALEGRWQEELTLIGAIRELRGRLEAAHTTDRETAGAGAAPGDAAAAPLVPAEAGAGATVEAPADRGGEAPADEDLAALRADLEAKSAALKALQGEDPLMQAVVDGQAIAAVVGAWTGIPVGRMVSNEIKTILSLRDEMGKRILGQDHALQVVAESVMSGRAHLSDPRKPLAVFLLVGTSGVGKTETALTLAEILYGGEQNMTVINMSEFKEEHKVSLLMGSPPGYVGYGEGGVLTEAVRRKPYSVVLLDEMEKAHPGVQDIFYQVFDKGMLRDGEGRDIDFKNTVIMMTSNAGTDTIHALCADPDTMPDADGLYDALRPDLLQVFKPAFLGRLTVVPYFPLPTDIIKGIVHLQLGRVKTRLADAYKASLDVDDAVVDLIATRATEVESGARVIDRILTRTVLPDLSAQILTRMAAGEPVTRASLRVGDGERILCAVEA</sequence>
<comment type="similarity">
    <text evidence="1">Belongs to the ClpA/ClpB family.</text>
</comment>
<dbReference type="GO" id="GO:0016887">
    <property type="term" value="F:ATP hydrolysis activity"/>
    <property type="evidence" value="ECO:0007669"/>
    <property type="project" value="InterPro"/>
</dbReference>
<dbReference type="SUPFAM" id="SSF52540">
    <property type="entry name" value="P-loop containing nucleoside triphosphate hydrolases"/>
    <property type="match status" value="2"/>
</dbReference>
<dbReference type="PROSITE" id="PS51903">
    <property type="entry name" value="CLP_R"/>
    <property type="match status" value="1"/>
</dbReference>
<gene>
    <name evidence="8" type="ORF">GGD88_001976</name>
</gene>
<evidence type="ECO:0000313" key="9">
    <source>
        <dbReference type="Proteomes" id="UP000555728"/>
    </source>
</evidence>
<dbReference type="CDD" id="cd00009">
    <property type="entry name" value="AAA"/>
    <property type="match status" value="1"/>
</dbReference>
<keyword evidence="2 6" id="KW-0677">Repeat</keyword>
<dbReference type="InterPro" id="IPR003593">
    <property type="entry name" value="AAA+_ATPase"/>
</dbReference>
<dbReference type="InterPro" id="IPR019489">
    <property type="entry name" value="Clp_ATPase_C"/>
</dbReference>
<dbReference type="Pfam" id="PF07724">
    <property type="entry name" value="AAA_2"/>
    <property type="match status" value="1"/>
</dbReference>
<dbReference type="InterPro" id="IPR003959">
    <property type="entry name" value="ATPase_AAA_core"/>
</dbReference>
<name>A0A7W6RZS8_9PROT</name>
<dbReference type="InterPro" id="IPR001270">
    <property type="entry name" value="ClpA/B"/>
</dbReference>
<dbReference type="InterPro" id="IPR027417">
    <property type="entry name" value="P-loop_NTPase"/>
</dbReference>
<dbReference type="InterPro" id="IPR050130">
    <property type="entry name" value="ClpA_ClpB"/>
</dbReference>
<dbReference type="GO" id="GO:0005524">
    <property type="term" value="F:ATP binding"/>
    <property type="evidence" value="ECO:0007669"/>
    <property type="project" value="UniProtKB-KW"/>
</dbReference>
<dbReference type="InterPro" id="IPR018368">
    <property type="entry name" value="ClpA/B_CS1"/>
</dbReference>
<evidence type="ECO:0000259" key="7">
    <source>
        <dbReference type="PROSITE" id="PS51903"/>
    </source>
</evidence>
<dbReference type="Gene3D" id="3.40.50.300">
    <property type="entry name" value="P-loop containing nucleotide triphosphate hydrolases"/>
    <property type="match status" value="3"/>
</dbReference>
<dbReference type="Pfam" id="PF00004">
    <property type="entry name" value="AAA"/>
    <property type="match status" value="1"/>
</dbReference>
<feature type="domain" description="Clp R" evidence="7">
    <location>
        <begin position="10"/>
        <end position="156"/>
    </location>
</feature>
<dbReference type="CDD" id="cd19499">
    <property type="entry name" value="RecA-like_ClpB_Hsp104-like"/>
    <property type="match status" value="1"/>
</dbReference>